<evidence type="ECO:0000259" key="2">
    <source>
        <dbReference type="Pfam" id="PF10668"/>
    </source>
</evidence>
<dbReference type="KEGG" id="bayd:BSPP4475_01580"/>
<dbReference type="Pfam" id="PF10668">
    <property type="entry name" value="Phage_terminase"/>
    <property type="match status" value="1"/>
</dbReference>
<protein>
    <submittedName>
        <fullName evidence="3">Terminase</fullName>
    </submittedName>
</protein>
<dbReference type="Proteomes" id="UP001189619">
    <property type="component" value="Chromosome"/>
</dbReference>
<dbReference type="NCBIfam" id="NF040601">
    <property type="entry name" value="TerS_not_xtmA"/>
    <property type="match status" value="1"/>
</dbReference>
<sequence length="238" mass="27282">MKLKDIADALGLSDTQIRKWKNQDKWDYQLKGNVTIPKSNVTKRRPGAPKGNKNAVGNSGGAAPKGNSNAVTHGFFRRIFPDDEETHAIIGEIGVKSPLDILWENIVIQYTAIARAQKIMFVRNQQDETRVLKKQKRQLDSEKVGKGENQRVETFETYVEEEWEIQHAWDKHAIFLQAQSRAMATLQGLIKRYEEMLVTALATEEQRLRIEKLKLEIGKLQSGDDDQQSEVIVRRWSQ</sequence>
<proteinExistence type="predicted"/>
<organism evidence="3 4">
    <name type="scientific">Brevibacillus aydinogluensis</name>
    <dbReference type="NCBI Taxonomy" id="927786"/>
    <lineage>
        <taxon>Bacteria</taxon>
        <taxon>Bacillati</taxon>
        <taxon>Bacillota</taxon>
        <taxon>Bacilli</taxon>
        <taxon>Bacillales</taxon>
        <taxon>Paenibacillaceae</taxon>
        <taxon>Brevibacillus</taxon>
    </lineage>
</organism>
<keyword evidence="4" id="KW-1185">Reference proteome</keyword>
<name>A0AA48M4C2_9BACL</name>
<reference evidence="3" key="1">
    <citation type="submission" date="2023-07" db="EMBL/GenBank/DDBJ databases">
        <authorList>
            <person name="Ivanov I."/>
            <person name="Teneva D."/>
            <person name="Stoikov I."/>
        </authorList>
    </citation>
    <scope>NUCLEOTIDE SEQUENCE</scope>
    <source>
        <strain evidence="3">4475</strain>
    </source>
</reference>
<gene>
    <name evidence="3" type="ORF">BSPP4475_01580</name>
</gene>
<dbReference type="EMBL" id="OY569118">
    <property type="protein sequence ID" value="CAJ1001016.1"/>
    <property type="molecule type" value="Genomic_DNA"/>
</dbReference>
<accession>A0AA48M4C2</accession>
<feature type="region of interest" description="Disordered" evidence="1">
    <location>
        <begin position="38"/>
        <end position="68"/>
    </location>
</feature>
<evidence type="ECO:0000256" key="1">
    <source>
        <dbReference type="SAM" id="MobiDB-lite"/>
    </source>
</evidence>
<evidence type="ECO:0000313" key="4">
    <source>
        <dbReference type="Proteomes" id="UP001189619"/>
    </source>
</evidence>
<evidence type="ECO:0000313" key="3">
    <source>
        <dbReference type="EMBL" id="CAJ1001016.1"/>
    </source>
</evidence>
<feature type="domain" description="PBSX phage terminase small subunit-like N-terminal" evidence="2">
    <location>
        <begin position="2"/>
        <end position="40"/>
    </location>
</feature>
<dbReference type="AlphaFoldDB" id="A0AA48M4C2"/>
<dbReference type="InterPro" id="IPR018925">
    <property type="entry name" value="XtmA-like_N"/>
</dbReference>